<organism evidence="1">
    <name type="scientific">marine metagenome</name>
    <dbReference type="NCBI Taxonomy" id="408172"/>
    <lineage>
        <taxon>unclassified sequences</taxon>
        <taxon>metagenomes</taxon>
        <taxon>ecological metagenomes</taxon>
    </lineage>
</organism>
<evidence type="ECO:0000313" key="1">
    <source>
        <dbReference type="EMBL" id="SVC97191.1"/>
    </source>
</evidence>
<protein>
    <submittedName>
        <fullName evidence="1">Uncharacterized protein</fullName>
    </submittedName>
</protein>
<dbReference type="AlphaFoldDB" id="A0A382RKR6"/>
<gene>
    <name evidence="1" type="ORF">METZ01_LOCUS350045</name>
</gene>
<accession>A0A382RKR6</accession>
<name>A0A382RKR6_9ZZZZ</name>
<sequence length="98" mass="10471">MTILGAFLVLASGCGSKPAFKDEVAEIIHDRCIAGLEQQVDSVAALQEAERTVADACTCAVDLVAENYEVIDLTLMGDETMDIVFTNAGRTCTDRLTD</sequence>
<proteinExistence type="predicted"/>
<dbReference type="EMBL" id="UINC01121786">
    <property type="protein sequence ID" value="SVC97191.1"/>
    <property type="molecule type" value="Genomic_DNA"/>
</dbReference>
<reference evidence="1" key="1">
    <citation type="submission" date="2018-05" db="EMBL/GenBank/DDBJ databases">
        <authorList>
            <person name="Lanie J.A."/>
            <person name="Ng W.-L."/>
            <person name="Kazmierczak K.M."/>
            <person name="Andrzejewski T.M."/>
            <person name="Davidsen T.M."/>
            <person name="Wayne K.J."/>
            <person name="Tettelin H."/>
            <person name="Glass J.I."/>
            <person name="Rusch D."/>
            <person name="Podicherti R."/>
            <person name="Tsui H.-C.T."/>
            <person name="Winkler M.E."/>
        </authorList>
    </citation>
    <scope>NUCLEOTIDE SEQUENCE</scope>
</reference>